<evidence type="ECO:0000256" key="1">
    <source>
        <dbReference type="ARBA" id="ARBA00004370"/>
    </source>
</evidence>
<comment type="subcellular location">
    <subcellularLocation>
        <location evidence="8">Cell membrane</location>
        <topology evidence="8">Single-pass type II membrane protein</topology>
    </subcellularLocation>
    <subcellularLocation>
        <location evidence="1">Membrane</location>
    </subcellularLocation>
    <text evidence="8">Localizes to the division septum.</text>
</comment>
<dbReference type="InterPro" id="IPR034746">
    <property type="entry name" value="POTRA"/>
</dbReference>
<dbReference type="EMBL" id="AP012200">
    <property type="protein sequence ID" value="BAK21239.1"/>
    <property type="molecule type" value="Genomic_DNA"/>
</dbReference>
<feature type="transmembrane region" description="Helical" evidence="8">
    <location>
        <begin position="118"/>
        <end position="136"/>
    </location>
</feature>
<evidence type="ECO:0000256" key="6">
    <source>
        <dbReference type="ARBA" id="ARBA00023136"/>
    </source>
</evidence>
<evidence type="ECO:0000313" key="12">
    <source>
        <dbReference type="Proteomes" id="UP000008456"/>
    </source>
</evidence>
<evidence type="ECO:0000256" key="7">
    <source>
        <dbReference type="ARBA" id="ARBA00023306"/>
    </source>
</evidence>
<keyword evidence="2 8" id="KW-1003">Cell membrane</keyword>
<evidence type="ECO:0000256" key="8">
    <source>
        <dbReference type="HAMAP-Rule" id="MF_00912"/>
    </source>
</evidence>
<dbReference type="AlphaFoldDB" id="F3Y9R1"/>
<dbReference type="RefSeq" id="WP_013773677.1">
    <property type="nucleotide sequence ID" value="NC_015516.1"/>
</dbReference>
<name>F3Y9R1_MELPT</name>
<evidence type="ECO:0000259" key="10">
    <source>
        <dbReference type="PROSITE" id="PS51779"/>
    </source>
</evidence>
<dbReference type="InterPro" id="IPR050487">
    <property type="entry name" value="FtsQ_DivIB"/>
</dbReference>
<protein>
    <recommendedName>
        <fullName evidence="8">Cell division protein DivIB</fullName>
    </recommendedName>
</protein>
<comment type="similarity">
    <text evidence="8">Belongs to the FtsQ/DivIB family. DivIB subfamily.</text>
</comment>
<keyword evidence="6 8" id="KW-0472">Membrane</keyword>
<reference key="2">
    <citation type="submission" date="2011-04" db="EMBL/GenBank/DDBJ databases">
        <title>Whole genome sequence of Melissococcus plutonius ATCC 35311.</title>
        <authorList>
            <person name="Okumura K."/>
            <person name="Arai R."/>
            <person name="Osaki M."/>
            <person name="Okura M."/>
            <person name="Kirikae T."/>
            <person name="Takamatsu D."/>
            <person name="Akiyama T."/>
        </authorList>
    </citation>
    <scope>NUCLEOTIDE SEQUENCE</scope>
    <source>
        <strain>ATCC 35311</strain>
    </source>
</reference>
<evidence type="ECO:0000256" key="9">
    <source>
        <dbReference type="SAM" id="MobiDB-lite"/>
    </source>
</evidence>
<dbReference type="KEGG" id="mps:MPTP_0773"/>
<dbReference type="PANTHER" id="PTHR37820:SF1">
    <property type="entry name" value="CELL DIVISION PROTEIN FTSQ"/>
    <property type="match status" value="1"/>
</dbReference>
<comment type="function">
    <text evidence="8">Cell division protein that may be involved in stabilizing or promoting the assembly of the division complex.</text>
</comment>
<evidence type="ECO:0000313" key="11">
    <source>
        <dbReference type="EMBL" id="BAK21239.1"/>
    </source>
</evidence>
<dbReference type="GO" id="GO:0043093">
    <property type="term" value="P:FtsZ-dependent cytokinesis"/>
    <property type="evidence" value="ECO:0007669"/>
    <property type="project" value="UniProtKB-UniRule"/>
</dbReference>
<dbReference type="Gene3D" id="3.40.50.10960">
    <property type="match status" value="1"/>
</dbReference>
<keyword evidence="3 8" id="KW-0132">Cell division</keyword>
<dbReference type="InterPro" id="IPR013685">
    <property type="entry name" value="POTRA_FtsQ_type"/>
</dbReference>
<evidence type="ECO:0000256" key="5">
    <source>
        <dbReference type="ARBA" id="ARBA00022989"/>
    </source>
</evidence>
<dbReference type="Proteomes" id="UP000008456">
    <property type="component" value="Chromosome"/>
</dbReference>
<proteinExistence type="inferred from homology"/>
<feature type="domain" description="POTRA" evidence="10">
    <location>
        <begin position="140"/>
        <end position="211"/>
    </location>
</feature>
<feature type="compositionally biased region" description="Basic residues" evidence="9">
    <location>
        <begin position="8"/>
        <end position="18"/>
    </location>
</feature>
<keyword evidence="4 8" id="KW-0812">Transmembrane</keyword>
<organism evidence="11 12">
    <name type="scientific">Melissococcus plutonius (strain ATCC 35311 / DSM 29964 / CIP 104052 / LMG 20360 / NCIMB 702443)</name>
    <dbReference type="NCBI Taxonomy" id="940190"/>
    <lineage>
        <taxon>Bacteria</taxon>
        <taxon>Bacillati</taxon>
        <taxon>Bacillota</taxon>
        <taxon>Bacilli</taxon>
        <taxon>Lactobacillales</taxon>
        <taxon>Enterococcaceae</taxon>
        <taxon>Melissococcus</taxon>
    </lineage>
</organism>
<dbReference type="InterPro" id="IPR026580">
    <property type="entry name" value="DivIB"/>
</dbReference>
<dbReference type="STRING" id="940190.MPTP_0773"/>
<accession>F3Y9R1</accession>
<evidence type="ECO:0000256" key="3">
    <source>
        <dbReference type="ARBA" id="ARBA00022618"/>
    </source>
</evidence>
<dbReference type="GO" id="GO:0005886">
    <property type="term" value="C:plasma membrane"/>
    <property type="evidence" value="ECO:0007669"/>
    <property type="project" value="UniProtKB-SubCell"/>
</dbReference>
<evidence type="ECO:0000256" key="4">
    <source>
        <dbReference type="ARBA" id="ARBA00022692"/>
    </source>
</evidence>
<dbReference type="InterPro" id="IPR005548">
    <property type="entry name" value="Cell_div_FtsQ/DivIB_C"/>
</dbReference>
<reference evidence="11 12" key="1">
    <citation type="journal article" date="2011" name="J. Bacteriol.">
        <title>Complete genome sequence of Melissococcus plutonius ATCC 35311.</title>
        <authorList>
            <person name="Okumura K."/>
            <person name="Arai R."/>
            <person name="Okura M."/>
            <person name="Kirikae T."/>
            <person name="Takamatsu D."/>
            <person name="Osaki M."/>
            <person name="Miyoshi-Akiyama T."/>
        </authorList>
    </citation>
    <scope>NUCLEOTIDE SEQUENCE [LARGE SCALE GENOMIC DNA]</scope>
    <source>
        <strain evidence="12">ATCC 35311 / CIP 104052 / LMG 20360 / NCIMB 702443</strain>
    </source>
</reference>
<feature type="region of interest" description="Disordered" evidence="9">
    <location>
        <begin position="1"/>
        <end position="33"/>
    </location>
</feature>
<dbReference type="Pfam" id="PF08478">
    <property type="entry name" value="POTRA_1"/>
    <property type="match status" value="1"/>
</dbReference>
<keyword evidence="7 8" id="KW-0131">Cell cycle</keyword>
<keyword evidence="5 8" id="KW-1133">Transmembrane helix</keyword>
<evidence type="ECO:0000256" key="2">
    <source>
        <dbReference type="ARBA" id="ARBA00022475"/>
    </source>
</evidence>
<keyword evidence="12" id="KW-1185">Reference proteome</keyword>
<dbReference type="PANTHER" id="PTHR37820">
    <property type="entry name" value="CELL DIVISION PROTEIN DIVIB"/>
    <property type="match status" value="1"/>
</dbReference>
<dbReference type="PROSITE" id="PS51779">
    <property type="entry name" value="POTRA"/>
    <property type="match status" value="1"/>
</dbReference>
<dbReference type="HAMAP" id="MF_00912">
    <property type="entry name" value="DivIB"/>
    <property type="match status" value="1"/>
</dbReference>
<dbReference type="GO" id="GO:0032153">
    <property type="term" value="C:cell division site"/>
    <property type="evidence" value="ECO:0007669"/>
    <property type="project" value="UniProtKB-UniRule"/>
</dbReference>
<sequence>MFIERGRKVISRRKKSKPVNKEYPNSSKKVEKQKLTPWQKENLDYLKKQGKEVAWKQSIIENTSMSEKSDKDESISIDDKSTSQSLLLTEKKQNTYELFVNRLPNVKKERHKRLYKRLLMIVSIFLFAILVITYFLSPLSRLSNISVKGNKNIETQQIVSQSKLKINDSLWKQFNDRKNYEKNIVQHSLRAKKATISLNGLNSFQIKIDEYKIMAIEERDNYYYPILENGKILPDKTTLSGNEKPILKNFDHSEETIKKVIGAYNQLPIESKKKIANIEYARSKVNKELLRLFMNDGNQVLINISELTKKLAYYSQVASQMNQSGVIDMEVGIFSYPFENKVQNNSNKNAIENSQPINEN</sequence>
<dbReference type="HOGENOM" id="CLU_046278_0_0_9"/>
<dbReference type="Pfam" id="PF03799">
    <property type="entry name" value="FtsQ_DivIB_C"/>
    <property type="match status" value="1"/>
</dbReference>
<gene>
    <name evidence="8" type="primary">divIB</name>
    <name evidence="11" type="ordered locus">MPTP_0773</name>
</gene>